<dbReference type="GO" id="GO:1990904">
    <property type="term" value="C:ribonucleoprotein complex"/>
    <property type="evidence" value="ECO:0007669"/>
    <property type="project" value="UniProtKB-KW"/>
</dbReference>
<dbReference type="InterPro" id="IPR028909">
    <property type="entry name" value="bL21-like"/>
</dbReference>
<dbReference type="Proteomes" id="UP000322887">
    <property type="component" value="Chromosome"/>
</dbReference>
<comment type="function">
    <text evidence="6 7">This protein binds to 23S rRNA in the presence of protein L20.</text>
</comment>
<reference evidence="9 11" key="2">
    <citation type="submission" date="2019-08" db="EMBL/GenBank/DDBJ databases">
        <title>Deep-cultivation of Planctomycetes and their phenomic and genomic characterization uncovers novel biology.</title>
        <authorList>
            <person name="Wiegand S."/>
            <person name="Jogler M."/>
            <person name="Boedeker C."/>
            <person name="Pinto D."/>
            <person name="Vollmers J."/>
            <person name="Rivas-Marin E."/>
            <person name="Kohn T."/>
            <person name="Peeters S.H."/>
            <person name="Heuer A."/>
            <person name="Rast P."/>
            <person name="Oberbeckmann S."/>
            <person name="Bunk B."/>
            <person name="Jeske O."/>
            <person name="Meyerdierks A."/>
            <person name="Storesund J.E."/>
            <person name="Kallscheuer N."/>
            <person name="Luecker S."/>
            <person name="Lage O.M."/>
            <person name="Pohl T."/>
            <person name="Merkel B.J."/>
            <person name="Hornburger P."/>
            <person name="Mueller R.-W."/>
            <person name="Bruemmer F."/>
            <person name="Labrenz M."/>
            <person name="Spormann A.M."/>
            <person name="Op den Camp H."/>
            <person name="Overmann J."/>
            <person name="Amann R."/>
            <person name="Jetten M.S.M."/>
            <person name="Mascher T."/>
            <person name="Medema M.H."/>
            <person name="Devos D.P."/>
            <person name="Kaster A.-K."/>
            <person name="Ovreas L."/>
            <person name="Rohde M."/>
            <person name="Galperin M.Y."/>
            <person name="Jogler C."/>
        </authorList>
    </citation>
    <scope>NUCLEOTIDE SEQUENCE [LARGE SCALE GENOMIC DNA]</scope>
    <source>
        <strain evidence="9 11">DSM 8797</strain>
    </source>
</reference>
<comment type="similarity">
    <text evidence="1 6 7">Belongs to the bacterial ribosomal protein bL21 family.</text>
</comment>
<dbReference type="SUPFAM" id="SSF141091">
    <property type="entry name" value="L21p-like"/>
    <property type="match status" value="1"/>
</dbReference>
<dbReference type="Pfam" id="PF00829">
    <property type="entry name" value="Ribosomal_L21p"/>
    <property type="match status" value="1"/>
</dbReference>
<dbReference type="GO" id="GO:0005737">
    <property type="term" value="C:cytoplasm"/>
    <property type="evidence" value="ECO:0007669"/>
    <property type="project" value="UniProtKB-ARBA"/>
</dbReference>
<dbReference type="GO" id="GO:0003735">
    <property type="term" value="F:structural constituent of ribosome"/>
    <property type="evidence" value="ECO:0007669"/>
    <property type="project" value="InterPro"/>
</dbReference>
<proteinExistence type="inferred from homology"/>
<accession>A0A517X5B3</accession>
<dbReference type="InterPro" id="IPR018258">
    <property type="entry name" value="Ribosomal_bL21_CS"/>
</dbReference>
<accession>A0A3D3R3G4</accession>
<evidence type="ECO:0000256" key="2">
    <source>
        <dbReference type="ARBA" id="ARBA00022730"/>
    </source>
</evidence>
<dbReference type="GO" id="GO:0005840">
    <property type="term" value="C:ribosome"/>
    <property type="evidence" value="ECO:0007669"/>
    <property type="project" value="UniProtKB-KW"/>
</dbReference>
<evidence type="ECO:0000313" key="10">
    <source>
        <dbReference type="Proteomes" id="UP000263642"/>
    </source>
</evidence>
<sequence>MFVVIEDGSRQYTIQEGDTLTIDYRATAKAGDPITFESILLANGGGASSIGTPTIEGATVEAEVVNPELKGEKLEIQKFRRRKNSRRHTGHRQKYTTVLIKSINVPGLEIVESAAAEETEPATAEG</sequence>
<evidence type="ECO:0000313" key="8">
    <source>
        <dbReference type="EMBL" id="HCO22130.1"/>
    </source>
</evidence>
<dbReference type="PROSITE" id="PS01169">
    <property type="entry name" value="RIBOSOMAL_L21"/>
    <property type="match status" value="1"/>
</dbReference>
<evidence type="ECO:0000256" key="1">
    <source>
        <dbReference type="ARBA" id="ARBA00008563"/>
    </source>
</evidence>
<comment type="subunit">
    <text evidence="6">Part of the 50S ribosomal subunit. Contacts protein L20.</text>
</comment>
<organism evidence="8 10">
    <name type="scientific">Gimesia maris</name>
    <dbReference type="NCBI Taxonomy" id="122"/>
    <lineage>
        <taxon>Bacteria</taxon>
        <taxon>Pseudomonadati</taxon>
        <taxon>Planctomycetota</taxon>
        <taxon>Planctomycetia</taxon>
        <taxon>Planctomycetales</taxon>
        <taxon>Planctomycetaceae</taxon>
        <taxon>Gimesia</taxon>
    </lineage>
</organism>
<name>A0A3D3R3G4_9PLAN</name>
<dbReference type="GeneID" id="98645132"/>
<evidence type="ECO:0000256" key="6">
    <source>
        <dbReference type="HAMAP-Rule" id="MF_01363"/>
    </source>
</evidence>
<dbReference type="RefSeq" id="WP_002647285.1">
    <property type="nucleotide sequence ID" value="NZ_CP036353.1"/>
</dbReference>
<evidence type="ECO:0000256" key="5">
    <source>
        <dbReference type="ARBA" id="ARBA00023274"/>
    </source>
</evidence>
<dbReference type="PANTHER" id="PTHR21349:SF0">
    <property type="entry name" value="LARGE RIBOSOMAL SUBUNIT PROTEIN BL21M"/>
    <property type="match status" value="1"/>
</dbReference>
<keyword evidence="2 6" id="KW-0699">rRNA-binding</keyword>
<dbReference type="GO" id="GO:0019843">
    <property type="term" value="F:rRNA binding"/>
    <property type="evidence" value="ECO:0007669"/>
    <property type="project" value="UniProtKB-UniRule"/>
</dbReference>
<evidence type="ECO:0000313" key="11">
    <source>
        <dbReference type="Proteomes" id="UP000322887"/>
    </source>
</evidence>
<dbReference type="PANTHER" id="PTHR21349">
    <property type="entry name" value="50S RIBOSOMAL PROTEIN L21"/>
    <property type="match status" value="1"/>
</dbReference>
<evidence type="ECO:0000256" key="7">
    <source>
        <dbReference type="RuleBase" id="RU000562"/>
    </source>
</evidence>
<keyword evidence="11" id="KW-1185">Reference proteome</keyword>
<dbReference type="EMBL" id="CP042910">
    <property type="protein sequence ID" value="QEG14611.1"/>
    <property type="molecule type" value="Genomic_DNA"/>
</dbReference>
<keyword evidence="5 6" id="KW-0687">Ribonucleoprotein</keyword>
<dbReference type="Proteomes" id="UP000263642">
    <property type="component" value="Unassembled WGS sequence"/>
</dbReference>
<dbReference type="InterPro" id="IPR001787">
    <property type="entry name" value="Ribosomal_bL21"/>
</dbReference>
<dbReference type="InterPro" id="IPR036164">
    <property type="entry name" value="bL21-like_sf"/>
</dbReference>
<dbReference type="NCBIfam" id="TIGR00061">
    <property type="entry name" value="L21"/>
    <property type="match status" value="1"/>
</dbReference>
<evidence type="ECO:0000256" key="4">
    <source>
        <dbReference type="ARBA" id="ARBA00022980"/>
    </source>
</evidence>
<protein>
    <recommendedName>
        <fullName evidence="6">Large ribosomal subunit protein bL21</fullName>
    </recommendedName>
</protein>
<dbReference type="GO" id="GO:0006412">
    <property type="term" value="P:translation"/>
    <property type="evidence" value="ECO:0007669"/>
    <property type="project" value="UniProtKB-UniRule"/>
</dbReference>
<dbReference type="AlphaFoldDB" id="A0A3D3R3G4"/>
<evidence type="ECO:0000256" key="3">
    <source>
        <dbReference type="ARBA" id="ARBA00022884"/>
    </source>
</evidence>
<keyword evidence="3 6" id="KW-0694">RNA-binding</keyword>
<keyword evidence="4 6" id="KW-0689">Ribosomal protein</keyword>
<dbReference type="EMBL" id="DQAY01000022">
    <property type="protein sequence ID" value="HCO22130.1"/>
    <property type="molecule type" value="Genomic_DNA"/>
</dbReference>
<evidence type="ECO:0000313" key="9">
    <source>
        <dbReference type="EMBL" id="QEG14611.1"/>
    </source>
</evidence>
<dbReference type="HAMAP" id="MF_01363">
    <property type="entry name" value="Ribosomal_bL21"/>
    <property type="match status" value="1"/>
</dbReference>
<gene>
    <name evidence="6 8" type="primary">rplU</name>
    <name evidence="8" type="ORF">DIT97_03340</name>
    <name evidence="9" type="ORF">GmarT_04470</name>
</gene>
<reference evidence="8 10" key="1">
    <citation type="journal article" date="2018" name="Nat. Biotechnol.">
        <title>A standardized bacterial taxonomy based on genome phylogeny substantially revises the tree of life.</title>
        <authorList>
            <person name="Parks D.H."/>
            <person name="Chuvochina M."/>
            <person name="Waite D.W."/>
            <person name="Rinke C."/>
            <person name="Skarshewski A."/>
            <person name="Chaumeil P.A."/>
            <person name="Hugenholtz P."/>
        </authorList>
    </citation>
    <scope>NUCLEOTIDE SEQUENCE [LARGE SCALE GENOMIC DNA]</scope>
    <source>
        <strain evidence="8">UBA9375</strain>
    </source>
</reference>